<proteinExistence type="predicted"/>
<reference evidence="1" key="2">
    <citation type="journal article" date="2015" name="Fish Shellfish Immunol.">
        <title>Early steps in the European eel (Anguilla anguilla)-Vibrio vulnificus interaction in the gills: Role of the RtxA13 toxin.</title>
        <authorList>
            <person name="Callol A."/>
            <person name="Pajuelo D."/>
            <person name="Ebbesson L."/>
            <person name="Teles M."/>
            <person name="MacKenzie S."/>
            <person name="Amaro C."/>
        </authorList>
    </citation>
    <scope>NUCLEOTIDE SEQUENCE</scope>
</reference>
<evidence type="ECO:0000313" key="1">
    <source>
        <dbReference type="EMBL" id="JAH81414.1"/>
    </source>
</evidence>
<accession>A0A0E9VTF9</accession>
<reference evidence="1" key="1">
    <citation type="submission" date="2014-11" db="EMBL/GenBank/DDBJ databases">
        <authorList>
            <person name="Amaro Gonzalez C."/>
        </authorList>
    </citation>
    <scope>NUCLEOTIDE SEQUENCE</scope>
</reference>
<dbReference type="EMBL" id="GBXM01027163">
    <property type="protein sequence ID" value="JAH81414.1"/>
    <property type="molecule type" value="Transcribed_RNA"/>
</dbReference>
<dbReference type="AlphaFoldDB" id="A0A0E9VTF9"/>
<protein>
    <submittedName>
        <fullName evidence="1">Uncharacterized protein</fullName>
    </submittedName>
</protein>
<sequence length="34" mass="3872">MYPHDISTEKAAQLASLQVTYTIESCLYRIKLAI</sequence>
<organism evidence="1">
    <name type="scientific">Anguilla anguilla</name>
    <name type="common">European freshwater eel</name>
    <name type="synonym">Muraena anguilla</name>
    <dbReference type="NCBI Taxonomy" id="7936"/>
    <lineage>
        <taxon>Eukaryota</taxon>
        <taxon>Metazoa</taxon>
        <taxon>Chordata</taxon>
        <taxon>Craniata</taxon>
        <taxon>Vertebrata</taxon>
        <taxon>Euteleostomi</taxon>
        <taxon>Actinopterygii</taxon>
        <taxon>Neopterygii</taxon>
        <taxon>Teleostei</taxon>
        <taxon>Anguilliformes</taxon>
        <taxon>Anguillidae</taxon>
        <taxon>Anguilla</taxon>
    </lineage>
</organism>
<name>A0A0E9VTF9_ANGAN</name>